<proteinExistence type="predicted"/>
<protein>
    <submittedName>
        <fullName evidence="1">(Perigord truffle) hypothetical protein</fullName>
    </submittedName>
</protein>
<accession>D5G4N2</accession>
<dbReference type="Proteomes" id="UP000006911">
    <property type="component" value="Unassembled WGS sequence"/>
</dbReference>
<keyword evidence="2" id="KW-1185">Reference proteome</keyword>
<dbReference type="GeneID" id="9188420"/>
<dbReference type="EMBL" id="FN429989">
    <property type="protein sequence ID" value="CAZ79475.1"/>
    <property type="molecule type" value="Genomic_DNA"/>
</dbReference>
<sequence length="113" mass="12991">MKRKEERKNKLALLQNNPFKGLHLHTKIYPSPLKTILPLTTTRSFLLPFPPFLLSLSLIPNKVYVLLSNSNLYIFFFPSTHPHFHTQWVKKRPTLTLSLSATSILESPPLLAT</sequence>
<name>D5G4N2_TUBMM</name>
<evidence type="ECO:0000313" key="2">
    <source>
        <dbReference type="Proteomes" id="UP000006911"/>
    </source>
</evidence>
<gene>
    <name evidence="1" type="ORF">GSTUM_00000020001</name>
</gene>
<organism evidence="1 2">
    <name type="scientific">Tuber melanosporum (strain Mel28)</name>
    <name type="common">Perigord black truffle</name>
    <dbReference type="NCBI Taxonomy" id="656061"/>
    <lineage>
        <taxon>Eukaryota</taxon>
        <taxon>Fungi</taxon>
        <taxon>Dikarya</taxon>
        <taxon>Ascomycota</taxon>
        <taxon>Pezizomycotina</taxon>
        <taxon>Pezizomycetes</taxon>
        <taxon>Pezizales</taxon>
        <taxon>Tuberaceae</taxon>
        <taxon>Tuber</taxon>
    </lineage>
</organism>
<dbReference type="HOGENOM" id="CLU_2135343_0_0_1"/>
<evidence type="ECO:0000313" key="1">
    <source>
        <dbReference type="EMBL" id="CAZ79475.1"/>
    </source>
</evidence>
<dbReference type="AlphaFoldDB" id="D5G4N2"/>
<reference evidence="1 2" key="1">
    <citation type="journal article" date="2010" name="Nature">
        <title>Perigord black truffle genome uncovers evolutionary origins and mechanisms of symbiosis.</title>
        <authorList>
            <person name="Martin F."/>
            <person name="Kohler A."/>
            <person name="Murat C."/>
            <person name="Balestrini R."/>
            <person name="Coutinho P.M."/>
            <person name="Jaillon O."/>
            <person name="Montanini B."/>
            <person name="Morin E."/>
            <person name="Noel B."/>
            <person name="Percudani R."/>
            <person name="Porcel B."/>
            <person name="Rubini A."/>
            <person name="Amicucci A."/>
            <person name="Amselem J."/>
            <person name="Anthouard V."/>
            <person name="Arcioni S."/>
            <person name="Artiguenave F."/>
            <person name="Aury J.M."/>
            <person name="Ballario P."/>
            <person name="Bolchi A."/>
            <person name="Brenna A."/>
            <person name="Brun A."/>
            <person name="Buee M."/>
            <person name="Cantarel B."/>
            <person name="Chevalier G."/>
            <person name="Couloux A."/>
            <person name="Da Silva C."/>
            <person name="Denoeud F."/>
            <person name="Duplessis S."/>
            <person name="Ghignone S."/>
            <person name="Hilselberger B."/>
            <person name="Iotti M."/>
            <person name="Marcais B."/>
            <person name="Mello A."/>
            <person name="Miranda M."/>
            <person name="Pacioni G."/>
            <person name="Quesneville H."/>
            <person name="Riccioni C."/>
            <person name="Ruotolo R."/>
            <person name="Splivallo R."/>
            <person name="Stocchi V."/>
            <person name="Tisserant E."/>
            <person name="Viscomi A.R."/>
            <person name="Zambonelli A."/>
            <person name="Zampieri E."/>
            <person name="Henrissat B."/>
            <person name="Lebrun M.H."/>
            <person name="Paolocci F."/>
            <person name="Bonfante P."/>
            <person name="Ottonello S."/>
            <person name="Wincker P."/>
        </authorList>
    </citation>
    <scope>NUCLEOTIDE SEQUENCE [LARGE SCALE GENOMIC DNA]</scope>
    <source>
        <strain evidence="1 2">Mel28</strain>
    </source>
</reference>
<dbReference type="RefSeq" id="XP_002835318.1">
    <property type="nucleotide sequence ID" value="XM_002835272.1"/>
</dbReference>
<dbReference type="KEGG" id="tml:GSTUM_00000020001"/>
<dbReference type="InParanoid" id="D5G4N2"/>